<evidence type="ECO:0000313" key="2">
    <source>
        <dbReference type="WBParaSite" id="RSKR_0000568000.1"/>
    </source>
</evidence>
<dbReference type="Proteomes" id="UP000095286">
    <property type="component" value="Unplaced"/>
</dbReference>
<proteinExistence type="predicted"/>
<accession>A0AC35TZ34</accession>
<dbReference type="WBParaSite" id="RSKR_0000568000.1">
    <property type="protein sequence ID" value="RSKR_0000568000.1"/>
    <property type="gene ID" value="RSKR_0000568000"/>
</dbReference>
<protein>
    <submittedName>
        <fullName evidence="2">N-acetyltransferase domain-containing protein</fullName>
    </submittedName>
</protein>
<organism evidence="1 2">
    <name type="scientific">Rhabditophanes sp. KR3021</name>
    <dbReference type="NCBI Taxonomy" id="114890"/>
    <lineage>
        <taxon>Eukaryota</taxon>
        <taxon>Metazoa</taxon>
        <taxon>Ecdysozoa</taxon>
        <taxon>Nematoda</taxon>
        <taxon>Chromadorea</taxon>
        <taxon>Rhabditida</taxon>
        <taxon>Tylenchina</taxon>
        <taxon>Panagrolaimomorpha</taxon>
        <taxon>Strongyloidoidea</taxon>
        <taxon>Alloionematidae</taxon>
        <taxon>Rhabditophanes</taxon>
    </lineage>
</organism>
<evidence type="ECO:0000313" key="1">
    <source>
        <dbReference type="Proteomes" id="UP000095286"/>
    </source>
</evidence>
<sequence length="319" mass="37040">MAAPDFDILVNPKDPKYYEKFYTRAYYEMHGFRSTNDYSVWTTSFGNDYFYLAAIDKETGEHLGNVAGVFYRNNEGKRVLFAIGSFFLFSEFRGKGQGKQLFETLLEIGKKEGVNMYLNCGPHISDKYISIGFDKVREDRIICYRPLYSLFNFDNAVINEEINLIDIKDFTDWEKLKEYDQKIIGDIDRLSYFKTRFLEPQSHGLIAFDTATNKIIGLANAYEIFGDNLVFGPFYADDDSIAEQLLISIFKKCADSKIKINQIQFATFESNKGILNLLKKYTDGKVEQYFYRTSHFTKFDIGVKNEFIYSVFEISISFA</sequence>
<name>A0AC35TZ34_9BILA</name>
<reference evidence="2" key="1">
    <citation type="submission" date="2016-11" db="UniProtKB">
        <authorList>
            <consortium name="WormBaseParasite"/>
        </authorList>
    </citation>
    <scope>IDENTIFICATION</scope>
    <source>
        <strain evidence="2">KR3021</strain>
    </source>
</reference>